<keyword evidence="2" id="KW-1133">Transmembrane helix</keyword>
<dbReference type="InterPro" id="IPR036691">
    <property type="entry name" value="Endo/exonu/phosph_ase_sf"/>
</dbReference>
<protein>
    <recommendedName>
        <fullName evidence="3">Reverse transcriptase domain-containing protein</fullName>
    </recommendedName>
</protein>
<keyword evidence="2" id="KW-0812">Transmembrane</keyword>
<keyword evidence="2" id="KW-0472">Membrane</keyword>
<feature type="region of interest" description="Disordered" evidence="1">
    <location>
        <begin position="524"/>
        <end position="565"/>
    </location>
</feature>
<proteinExistence type="predicted"/>
<dbReference type="AlphaFoldDB" id="A0A812IC08"/>
<dbReference type="InterPro" id="IPR000477">
    <property type="entry name" value="RT_dom"/>
</dbReference>
<evidence type="ECO:0000313" key="4">
    <source>
        <dbReference type="EMBL" id="CAE7027999.1"/>
    </source>
</evidence>
<evidence type="ECO:0000256" key="1">
    <source>
        <dbReference type="SAM" id="MobiDB-lite"/>
    </source>
</evidence>
<evidence type="ECO:0000259" key="3">
    <source>
        <dbReference type="Pfam" id="PF00078"/>
    </source>
</evidence>
<gene>
    <name evidence="4" type="ORF">SNAT2548_LOCUS3377</name>
</gene>
<reference evidence="4" key="1">
    <citation type="submission" date="2021-02" db="EMBL/GenBank/DDBJ databases">
        <authorList>
            <person name="Dougan E. K."/>
            <person name="Rhodes N."/>
            <person name="Thang M."/>
            <person name="Chan C."/>
        </authorList>
    </citation>
    <scope>NUCLEOTIDE SEQUENCE</scope>
</reference>
<evidence type="ECO:0000313" key="5">
    <source>
        <dbReference type="Proteomes" id="UP000604046"/>
    </source>
</evidence>
<sequence>MENVTFLITVSAVYASVIWLLPVSVDFNSKNLFFRTSHSTTDATAQARLQEYKKNNLPDWVPVFTRSAEVYFLVWSVLRLSIPGAWAKPAYEDLHLWSLLTVLCSFRWSCHPSAKRSLLQRRLVSTALSMAFSITQVDMPRQIGHLNGVANVGISLFVGDPWFGLAVYAACCPLKVALACHRMHLAEVTLEPVDELVWWVVSDVVTCIFTFSILQHIDILLSNVLQTAVDLEHQVREREKGMQERDHLLSAASRLLSVTCDCCEQLSDSFEIVQPSQNALALFHIKNPEEDSQLEPGISSLPLRQYICDDDQERFAQFIASSNESQAASSLHLCMRTCSGSNFEAQIFHVKVPGTNRPHLIGIKSFAEMTSIPEHSVLESPVASLPIPTVPSRLIPMSREVDDEVEFVCEDSRDGSGRGRGALAELADQTMAARASYDGMGGVGLDGGHQFLEQDAPPPPWVVSLQQGMLSIQQMQTNVLREMSGQRETFERFGERLQSIEQVQHEGAQRLDRLEQRLVEVERELQEVRSRPPSLGPGTPRSSVGGTTGGGGHGGGRDKRGDDDRWDDFQIVIGGWDEARRGDVEEEVRRVFQELAGSSLLQDIFIPGIRTTFCRIRLHHMEDTMAGKRRVQSSVIQALKTHFQSNPCGIPGKENVRLWVSRNRSPQERNKLRALLSLKDLGKQHIPEADIDLDWGGKLWFKGEQVLWQAASKTPPQEALMMQDRKGDDTGYWLDPRAVARILQVDEDVVRRAQYVVYALNAAKSFRCTAVALREDVPVQDSVEVWKNTVEALYQALRDTRFHDVVLLGADVNQDMLQVDTFEGMPYLRSFMIAHGLDHNQDVGDTWQGRGWSSRIDYWLYRAPALWTTFHLRPDLKQALPSDHAPLFARNKCGRWVVQGELVDALHDDVDFVFTQERAALMEEIRSLRGESRAAHKVALLEKAKSGDRAPIAFLRRQAQQGASEVTYVRQAGGELKAAAEMQKFYEHKYADPAPQTSLLLSSLQPHADADVVPIKGEEVVQALDRVKKGTASGMDGVVYEAVRSQFACRKGVQTVDGVAAAHLAASVMRQAGKALHAAKLDIRAAFDSLSHAAVVKWLAACAPCAEAWAIWNLVGGTSVEMQFGQQQWEVPLTQGVLQGTSFSADLFSRCMDFFLVGLPARWAAQFPDFQKELSSTPHFLLFADDILVLANS</sequence>
<accession>A0A812IC08</accession>
<dbReference type="SUPFAM" id="SSF56219">
    <property type="entry name" value="DNase I-like"/>
    <property type="match status" value="1"/>
</dbReference>
<dbReference type="Pfam" id="PF00078">
    <property type="entry name" value="RVT_1"/>
    <property type="match status" value="1"/>
</dbReference>
<name>A0A812IC08_9DINO</name>
<feature type="transmembrane region" description="Helical" evidence="2">
    <location>
        <begin position="6"/>
        <end position="25"/>
    </location>
</feature>
<keyword evidence="5" id="KW-1185">Reference proteome</keyword>
<feature type="non-terminal residue" evidence="4">
    <location>
        <position position="1193"/>
    </location>
</feature>
<dbReference type="EMBL" id="CAJNDS010000205">
    <property type="protein sequence ID" value="CAE7027999.1"/>
    <property type="molecule type" value="Genomic_DNA"/>
</dbReference>
<comment type="caution">
    <text evidence="4">The sequence shown here is derived from an EMBL/GenBank/DDBJ whole genome shotgun (WGS) entry which is preliminary data.</text>
</comment>
<feature type="domain" description="Reverse transcriptase" evidence="3">
    <location>
        <begin position="1045"/>
        <end position="1193"/>
    </location>
</feature>
<evidence type="ECO:0000256" key="2">
    <source>
        <dbReference type="SAM" id="Phobius"/>
    </source>
</evidence>
<organism evidence="4 5">
    <name type="scientific">Symbiodinium natans</name>
    <dbReference type="NCBI Taxonomy" id="878477"/>
    <lineage>
        <taxon>Eukaryota</taxon>
        <taxon>Sar</taxon>
        <taxon>Alveolata</taxon>
        <taxon>Dinophyceae</taxon>
        <taxon>Suessiales</taxon>
        <taxon>Symbiodiniaceae</taxon>
        <taxon>Symbiodinium</taxon>
    </lineage>
</organism>
<dbReference type="Proteomes" id="UP000604046">
    <property type="component" value="Unassembled WGS sequence"/>
</dbReference>
<feature type="compositionally biased region" description="Low complexity" evidence="1">
    <location>
        <begin position="536"/>
        <end position="545"/>
    </location>
</feature>